<sequence length="163" mass="18273">MLASAFYKRVDGKEIKEAYDNLVKQAAARNDIVIIDEPHMGGYHMCIRIKTPRGKWHLVGQHRPQDAMKIKLSKFMRRGEGGLLDELSSCPDVSVCAFEITVNLEGTLEKEREAARPPLSSTMERAVPQNINVRYHSLAGIPTLSPGALNHRMDGEQHCHGRD</sequence>
<proteinExistence type="predicted"/>
<evidence type="ECO:0000313" key="2">
    <source>
        <dbReference type="Proteomes" id="UP000274822"/>
    </source>
</evidence>
<dbReference type="EMBL" id="RBNJ01000332">
    <property type="protein sequence ID" value="RUS34790.1"/>
    <property type="molecule type" value="Genomic_DNA"/>
</dbReference>
<dbReference type="Proteomes" id="UP000274822">
    <property type="component" value="Unassembled WGS sequence"/>
</dbReference>
<reference evidence="1 2" key="1">
    <citation type="journal article" date="2018" name="New Phytol.">
        <title>Phylogenomics of Endogonaceae and evolution of mycorrhizas within Mucoromycota.</title>
        <authorList>
            <person name="Chang Y."/>
            <person name="Desiro A."/>
            <person name="Na H."/>
            <person name="Sandor L."/>
            <person name="Lipzen A."/>
            <person name="Clum A."/>
            <person name="Barry K."/>
            <person name="Grigoriev I.V."/>
            <person name="Martin F.M."/>
            <person name="Stajich J.E."/>
            <person name="Smith M.E."/>
            <person name="Bonito G."/>
            <person name="Spatafora J.W."/>
        </authorList>
    </citation>
    <scope>NUCLEOTIDE SEQUENCE [LARGE SCALE GENOMIC DNA]</scope>
    <source>
        <strain evidence="1 2">AD002</strain>
    </source>
</reference>
<evidence type="ECO:0000313" key="1">
    <source>
        <dbReference type="EMBL" id="RUS34790.1"/>
    </source>
</evidence>
<dbReference type="AlphaFoldDB" id="A0A433QYA8"/>
<gene>
    <name evidence="1" type="ORF">BC938DRAFT_478534</name>
</gene>
<name>A0A433QYA8_9FUNG</name>
<organism evidence="1 2">
    <name type="scientific">Jimgerdemannia flammicorona</name>
    <dbReference type="NCBI Taxonomy" id="994334"/>
    <lineage>
        <taxon>Eukaryota</taxon>
        <taxon>Fungi</taxon>
        <taxon>Fungi incertae sedis</taxon>
        <taxon>Mucoromycota</taxon>
        <taxon>Mucoromycotina</taxon>
        <taxon>Endogonomycetes</taxon>
        <taxon>Endogonales</taxon>
        <taxon>Endogonaceae</taxon>
        <taxon>Jimgerdemannia</taxon>
    </lineage>
</organism>
<keyword evidence="2" id="KW-1185">Reference proteome</keyword>
<accession>A0A433QYA8</accession>
<comment type="caution">
    <text evidence="1">The sequence shown here is derived from an EMBL/GenBank/DDBJ whole genome shotgun (WGS) entry which is preliminary data.</text>
</comment>
<protein>
    <submittedName>
        <fullName evidence="1">Uncharacterized protein</fullName>
    </submittedName>
</protein>